<dbReference type="Proteomes" id="UP001064632">
    <property type="component" value="Chromosome"/>
</dbReference>
<keyword evidence="2" id="KW-1185">Reference proteome</keyword>
<accession>A0ABY6BBX4</accession>
<gene>
    <name evidence="1" type="ORF">N4264_21835</name>
</gene>
<name>A0ABY6BBX4_9GAMM</name>
<protein>
    <submittedName>
        <fullName evidence="1">Uncharacterized protein</fullName>
    </submittedName>
</protein>
<sequence length="63" mass="7242">MTVTDESFARLRTWFDHALELDDAARDVFLARCAEQDATVAHQLACMLRSHAELERLRTPLAR</sequence>
<dbReference type="EMBL" id="CP104694">
    <property type="protein sequence ID" value="UXI67350.1"/>
    <property type="molecule type" value="Genomic_DNA"/>
</dbReference>
<reference evidence="1" key="1">
    <citation type="submission" date="2022-09" db="EMBL/GenBank/DDBJ databases">
        <title>Tahibacter sp. nov., isolated from a fresh water.</title>
        <authorList>
            <person name="Baek J.H."/>
            <person name="Lee J.K."/>
            <person name="Kim J.M."/>
            <person name="Jeon C.O."/>
        </authorList>
    </citation>
    <scope>NUCLEOTIDE SEQUENCE</scope>
    <source>
        <strain evidence="1">W38</strain>
    </source>
</reference>
<dbReference type="RefSeq" id="WP_261694325.1">
    <property type="nucleotide sequence ID" value="NZ_CP104694.1"/>
</dbReference>
<evidence type="ECO:0000313" key="1">
    <source>
        <dbReference type="EMBL" id="UXI67350.1"/>
    </source>
</evidence>
<evidence type="ECO:0000313" key="2">
    <source>
        <dbReference type="Proteomes" id="UP001064632"/>
    </source>
</evidence>
<proteinExistence type="predicted"/>
<organism evidence="1 2">
    <name type="scientific">Tahibacter amnicola</name>
    <dbReference type="NCBI Taxonomy" id="2976241"/>
    <lineage>
        <taxon>Bacteria</taxon>
        <taxon>Pseudomonadati</taxon>
        <taxon>Pseudomonadota</taxon>
        <taxon>Gammaproteobacteria</taxon>
        <taxon>Lysobacterales</taxon>
        <taxon>Rhodanobacteraceae</taxon>
        <taxon>Tahibacter</taxon>
    </lineage>
</organism>